<comment type="caution">
    <text evidence="3">The sequence shown here is derived from an EMBL/GenBank/DDBJ whole genome shotgun (WGS) entry which is preliminary data.</text>
</comment>
<dbReference type="OrthoDB" id="9780818at2"/>
<feature type="transmembrane region" description="Helical" evidence="1">
    <location>
        <begin position="123"/>
        <end position="140"/>
    </location>
</feature>
<dbReference type="STRING" id="857265.WG78_05460"/>
<keyword evidence="1" id="KW-0812">Transmembrane</keyword>
<evidence type="ECO:0000256" key="1">
    <source>
        <dbReference type="SAM" id="Phobius"/>
    </source>
</evidence>
<feature type="transmembrane region" description="Helical" evidence="1">
    <location>
        <begin position="161"/>
        <end position="178"/>
    </location>
</feature>
<dbReference type="RefSeq" id="WP_083458788.1">
    <property type="nucleotide sequence ID" value="NZ_LAQT01000003.1"/>
</dbReference>
<keyword evidence="1" id="KW-1133">Transmembrane helix</keyword>
<feature type="transmembrane region" description="Helical" evidence="1">
    <location>
        <begin position="266"/>
        <end position="288"/>
    </location>
</feature>
<feature type="transmembrane region" description="Helical" evidence="1">
    <location>
        <begin position="295"/>
        <end position="317"/>
    </location>
</feature>
<evidence type="ECO:0000313" key="4">
    <source>
        <dbReference type="Proteomes" id="UP000037939"/>
    </source>
</evidence>
<keyword evidence="4" id="KW-1185">Reference proteome</keyword>
<dbReference type="Pfam" id="PF04892">
    <property type="entry name" value="VanZ"/>
    <property type="match status" value="1"/>
</dbReference>
<feature type="transmembrane region" description="Helical" evidence="1">
    <location>
        <begin position="90"/>
        <end position="111"/>
    </location>
</feature>
<feature type="transmembrane region" description="Helical" evidence="1">
    <location>
        <begin position="217"/>
        <end position="234"/>
    </location>
</feature>
<dbReference type="EMBL" id="LAQT01000003">
    <property type="protein sequence ID" value="KPC54071.1"/>
    <property type="molecule type" value="Genomic_DNA"/>
</dbReference>
<dbReference type="Proteomes" id="UP000037939">
    <property type="component" value="Unassembled WGS sequence"/>
</dbReference>
<proteinExistence type="predicted"/>
<feature type="transmembrane region" description="Helical" evidence="1">
    <location>
        <begin position="21"/>
        <end position="39"/>
    </location>
</feature>
<dbReference type="AlphaFoldDB" id="A0A0N0XLV5"/>
<feature type="domain" description="VanZ-like" evidence="2">
    <location>
        <begin position="24"/>
        <end position="138"/>
    </location>
</feature>
<feature type="transmembrane region" description="Helical" evidence="1">
    <location>
        <begin position="337"/>
        <end position="363"/>
    </location>
</feature>
<accession>A0A0N0XLV5</accession>
<gene>
    <name evidence="3" type="ORF">WG78_05460</name>
</gene>
<dbReference type="NCBIfam" id="NF037970">
    <property type="entry name" value="vanZ_1"/>
    <property type="match status" value="1"/>
</dbReference>
<reference evidence="3 4" key="1">
    <citation type="submission" date="2015-07" db="EMBL/GenBank/DDBJ databases">
        <title>Draft genome sequence of the Amantichitinum ursilacus IGB-41, a new chitin-degrading bacterium.</title>
        <authorList>
            <person name="Kirstahler P."/>
            <person name="Guenther M."/>
            <person name="Grumaz C."/>
            <person name="Rupp S."/>
            <person name="Zibek S."/>
            <person name="Sohn K."/>
        </authorList>
    </citation>
    <scope>NUCLEOTIDE SEQUENCE [LARGE SCALE GENOMIC DNA]</scope>
    <source>
        <strain evidence="3 4">IGB-41</strain>
    </source>
</reference>
<name>A0A0N0XLV5_9NEIS</name>
<keyword evidence="1" id="KW-0472">Membrane</keyword>
<dbReference type="InterPro" id="IPR006976">
    <property type="entry name" value="VanZ-like"/>
</dbReference>
<evidence type="ECO:0000259" key="2">
    <source>
        <dbReference type="Pfam" id="PF04892"/>
    </source>
</evidence>
<feature type="transmembrane region" description="Helical" evidence="1">
    <location>
        <begin position="59"/>
        <end position="78"/>
    </location>
</feature>
<organism evidence="3 4">
    <name type="scientific">Amantichitinum ursilacus</name>
    <dbReference type="NCBI Taxonomy" id="857265"/>
    <lineage>
        <taxon>Bacteria</taxon>
        <taxon>Pseudomonadati</taxon>
        <taxon>Pseudomonadota</taxon>
        <taxon>Betaproteobacteria</taxon>
        <taxon>Neisseriales</taxon>
        <taxon>Chitinibacteraceae</taxon>
        <taxon>Amantichitinum</taxon>
    </lineage>
</organism>
<protein>
    <submittedName>
        <fullName evidence="3">VanZ like family protein</fullName>
    </submittedName>
</protein>
<sequence length="371" mass="41831">MRASPPISFLASAHPHTRLSRYFFWCYLLVVLLVSFYPFTDWRYTGEPVFAFYTYPLPYYYTFFDNAINVLAYVPLGIGASLMIRRWPALAWLISALVCVLVSCGVEFVQQFIPSRIASNMDILSNGVGGLIGAVGAVALRTRRMQHAWLVFRHKHLYPGGAAEWGLVWLCLWLITQFDPSVPFFGVVDEPRGIPQPILAPMQDPGLFLDLLEGGGMLLNTLGVCLFTSVLVRYSRNIPRALIALVCLVVLSKIVFAAIMLRWSQFFIWINWNVALGGLASIPLLAVLWRLPRRVRALAGAICLLAAVLVSWLWPLVPQLSAMLPLFRWHYGHLMHFRGLAALISDIWPYGAMIFLLGFAVLARPHDEPVW</sequence>
<evidence type="ECO:0000313" key="3">
    <source>
        <dbReference type="EMBL" id="KPC54071.1"/>
    </source>
</evidence>
<feature type="transmembrane region" description="Helical" evidence="1">
    <location>
        <begin position="241"/>
        <end position="260"/>
    </location>
</feature>